<proteinExistence type="predicted"/>
<sequence length="154" mass="16496">FSTEDTIGFDWIGARSLPCLSATCATAAKSTTEIHLQPKNFAEALRSWEQEDRGKIMIGLCYAPAKSGADGAAVIQCVNLIAMDANGYSDPLRLSSGTAKRKHSEITVWDKDFGPTKNDFMVLNPAFVTQAALRDRQSVPAEIAGATGRSSSDP</sequence>
<organism evidence="1 2">
    <name type="scientific">Macrostomum lignano</name>
    <dbReference type="NCBI Taxonomy" id="282301"/>
    <lineage>
        <taxon>Eukaryota</taxon>
        <taxon>Metazoa</taxon>
        <taxon>Spiralia</taxon>
        <taxon>Lophotrochozoa</taxon>
        <taxon>Platyhelminthes</taxon>
        <taxon>Rhabditophora</taxon>
        <taxon>Macrostomorpha</taxon>
        <taxon>Macrostomida</taxon>
        <taxon>Macrostomidae</taxon>
        <taxon>Macrostomum</taxon>
    </lineage>
</organism>
<evidence type="ECO:0000313" key="2">
    <source>
        <dbReference type="WBParaSite" id="snap_masked-unitig_39680-processed-gene-0.1-mRNA-1"/>
    </source>
</evidence>
<protein>
    <submittedName>
        <fullName evidence="2">TerD domain-containing protein</fullName>
    </submittedName>
</protein>
<evidence type="ECO:0000313" key="1">
    <source>
        <dbReference type="Proteomes" id="UP000095280"/>
    </source>
</evidence>
<keyword evidence="1" id="KW-1185">Reference proteome</keyword>
<reference evidence="2" key="1">
    <citation type="submission" date="2016-11" db="UniProtKB">
        <authorList>
            <consortium name="WormBaseParasite"/>
        </authorList>
    </citation>
    <scope>IDENTIFICATION</scope>
</reference>
<name>A0A1I8JRB8_9PLAT</name>
<dbReference type="AlphaFoldDB" id="A0A1I8JRB8"/>
<accession>A0A1I8JRB8</accession>
<dbReference type="Proteomes" id="UP000095280">
    <property type="component" value="Unplaced"/>
</dbReference>
<dbReference type="WBParaSite" id="snap_masked-unitig_39680-processed-gene-0.1-mRNA-1">
    <property type="protein sequence ID" value="snap_masked-unitig_39680-processed-gene-0.1-mRNA-1"/>
    <property type="gene ID" value="snap_masked-unitig_39680-processed-gene-0.1"/>
</dbReference>